<dbReference type="InterPro" id="IPR010562">
    <property type="entry name" value="Haemolymph_juvenile_hormone-bd"/>
</dbReference>
<dbReference type="InterPro" id="IPR038606">
    <property type="entry name" value="To_sf"/>
</dbReference>
<protein>
    <submittedName>
        <fullName evidence="4">Uncharacterized protein</fullName>
    </submittedName>
</protein>
<evidence type="ECO:0000313" key="4">
    <source>
        <dbReference type="EMBL" id="KAL3270456.1"/>
    </source>
</evidence>
<comment type="similarity">
    <text evidence="3">Belongs to the TO family.</text>
</comment>
<dbReference type="Pfam" id="PF06585">
    <property type="entry name" value="JHBP"/>
    <property type="match status" value="1"/>
</dbReference>
<dbReference type="PANTHER" id="PTHR11008">
    <property type="entry name" value="PROTEIN TAKEOUT-LIKE PROTEIN"/>
    <property type="match status" value="1"/>
</dbReference>
<comment type="caution">
    <text evidence="4">The sequence shown here is derived from an EMBL/GenBank/DDBJ whole genome shotgun (WGS) entry which is preliminary data.</text>
</comment>
<proteinExistence type="inferred from homology"/>
<reference evidence="4 5" key="1">
    <citation type="journal article" date="2021" name="BMC Biol.">
        <title>Horizontally acquired antibacterial genes associated with adaptive radiation of ladybird beetles.</title>
        <authorList>
            <person name="Li H.S."/>
            <person name="Tang X.F."/>
            <person name="Huang Y.H."/>
            <person name="Xu Z.Y."/>
            <person name="Chen M.L."/>
            <person name="Du X.Y."/>
            <person name="Qiu B.Y."/>
            <person name="Chen P.T."/>
            <person name="Zhang W."/>
            <person name="Slipinski A."/>
            <person name="Escalona H.E."/>
            <person name="Waterhouse R.M."/>
            <person name="Zwick A."/>
            <person name="Pang H."/>
        </authorList>
    </citation>
    <scope>NUCLEOTIDE SEQUENCE [LARGE SCALE GENOMIC DNA]</scope>
    <source>
        <strain evidence="4">SYSU2018</strain>
    </source>
</reference>
<evidence type="ECO:0000256" key="2">
    <source>
        <dbReference type="ARBA" id="ARBA00023108"/>
    </source>
</evidence>
<dbReference type="Proteomes" id="UP001516400">
    <property type="component" value="Unassembled WGS sequence"/>
</dbReference>
<gene>
    <name evidence="4" type="ORF">HHI36_021003</name>
</gene>
<dbReference type="Gene3D" id="3.15.10.30">
    <property type="entry name" value="Haemolymph juvenile hormone binding protein"/>
    <property type="match status" value="1"/>
</dbReference>
<accession>A0ABD2MVL6</accession>
<organism evidence="4 5">
    <name type="scientific">Cryptolaemus montrouzieri</name>
    <dbReference type="NCBI Taxonomy" id="559131"/>
    <lineage>
        <taxon>Eukaryota</taxon>
        <taxon>Metazoa</taxon>
        <taxon>Ecdysozoa</taxon>
        <taxon>Arthropoda</taxon>
        <taxon>Hexapoda</taxon>
        <taxon>Insecta</taxon>
        <taxon>Pterygota</taxon>
        <taxon>Neoptera</taxon>
        <taxon>Endopterygota</taxon>
        <taxon>Coleoptera</taxon>
        <taxon>Polyphaga</taxon>
        <taxon>Cucujiformia</taxon>
        <taxon>Coccinelloidea</taxon>
        <taxon>Coccinellidae</taxon>
        <taxon>Scymninae</taxon>
        <taxon>Scymnini</taxon>
        <taxon>Cryptolaemus</taxon>
    </lineage>
</organism>
<dbReference type="SMART" id="SM00700">
    <property type="entry name" value="JHBP"/>
    <property type="match status" value="1"/>
</dbReference>
<dbReference type="FunFam" id="3.15.10.30:FF:000001">
    <property type="entry name" value="Takeout-like protein 1"/>
    <property type="match status" value="1"/>
</dbReference>
<keyword evidence="2" id="KW-0090">Biological rhythms</keyword>
<dbReference type="EMBL" id="JABFTP020000042">
    <property type="protein sequence ID" value="KAL3270456.1"/>
    <property type="molecule type" value="Genomic_DNA"/>
</dbReference>
<keyword evidence="5" id="KW-1185">Reference proteome</keyword>
<dbReference type="AlphaFoldDB" id="A0ABD2MVL6"/>
<evidence type="ECO:0000256" key="1">
    <source>
        <dbReference type="ARBA" id="ARBA00022729"/>
    </source>
</evidence>
<sequence length="244" mass="27126">MKLVPIVSLCAFIGFGYGLRLPSYIKNCIVSDVNFKECALKSGNDAIPILIKGDKTYNIPPLDPLILPAVSLTGIGGLQLNATNLVITGFRDTELIDVGASTEKQNMFIKLAIPLMDMDFKYSVDGNIAALPIEGNGQGKIQIHKGIFSYGLDYKIGEKRGKRFMQVIKDDIKIEPKGVNFNFDNLFGGDKILGDQVNKFLNENWREIMEELTPSVNEVIRALIRRITGYILQKVPIEEIFPDS</sequence>
<evidence type="ECO:0000313" key="5">
    <source>
        <dbReference type="Proteomes" id="UP001516400"/>
    </source>
</evidence>
<dbReference type="PANTHER" id="PTHR11008:SF32">
    <property type="entry name" value="CIRCADIAN CLOCK-CONTROLLED PROTEIN DAYWAKE-RELATED"/>
    <property type="match status" value="1"/>
</dbReference>
<dbReference type="GO" id="GO:0007623">
    <property type="term" value="P:circadian rhythm"/>
    <property type="evidence" value="ECO:0007669"/>
    <property type="project" value="UniProtKB-ARBA"/>
</dbReference>
<keyword evidence="1" id="KW-0732">Signal</keyword>
<name>A0ABD2MVL6_9CUCU</name>
<evidence type="ECO:0000256" key="3">
    <source>
        <dbReference type="ARBA" id="ARBA00060902"/>
    </source>
</evidence>